<dbReference type="PANTHER" id="PTHR31499:SF68">
    <property type="entry name" value="HOMEODOMAIN-LIKE SUPERFAMILY PROTEIN"/>
    <property type="match status" value="1"/>
</dbReference>
<feature type="chain" id="PRO_5003101631" description="HTH myb-type domain-containing protein" evidence="6">
    <location>
        <begin position="19"/>
        <end position="393"/>
    </location>
</feature>
<evidence type="ECO:0000256" key="3">
    <source>
        <dbReference type="ARBA" id="ARBA00023163"/>
    </source>
</evidence>
<dbReference type="PANTHER" id="PTHR31499">
    <property type="entry name" value="MYB FAMILY TRANSCRIPTION FACTOR PHL11"/>
    <property type="match status" value="1"/>
</dbReference>
<protein>
    <recommendedName>
        <fullName evidence="9">HTH myb-type domain-containing protein</fullName>
    </recommendedName>
</protein>
<evidence type="ECO:0000256" key="2">
    <source>
        <dbReference type="ARBA" id="ARBA00023015"/>
    </source>
</evidence>
<dbReference type="NCBIfam" id="TIGR01557">
    <property type="entry name" value="myb_SHAQKYF"/>
    <property type="match status" value="1"/>
</dbReference>
<feature type="signal peptide" evidence="6">
    <location>
        <begin position="1"/>
        <end position="18"/>
    </location>
</feature>
<keyword evidence="3" id="KW-0804">Transcription</keyword>
<evidence type="ECO:0008006" key="9">
    <source>
        <dbReference type="Google" id="ProtNLM"/>
    </source>
</evidence>
<dbReference type="AlphaFoldDB" id="D7L9D1"/>
<evidence type="ECO:0000313" key="8">
    <source>
        <dbReference type="Proteomes" id="UP000008694"/>
    </source>
</evidence>
<dbReference type="Proteomes" id="UP000008694">
    <property type="component" value="Unassembled WGS sequence"/>
</dbReference>
<proteinExistence type="predicted"/>
<dbReference type="InterPro" id="IPR009057">
    <property type="entry name" value="Homeodomain-like_sf"/>
</dbReference>
<dbReference type="GO" id="GO:0003700">
    <property type="term" value="F:DNA-binding transcription factor activity"/>
    <property type="evidence" value="ECO:0007669"/>
    <property type="project" value="InterPro"/>
</dbReference>
<organism evidence="8">
    <name type="scientific">Arabidopsis lyrata subsp. lyrata</name>
    <name type="common">Lyre-leaved rock-cress</name>
    <dbReference type="NCBI Taxonomy" id="81972"/>
    <lineage>
        <taxon>Eukaryota</taxon>
        <taxon>Viridiplantae</taxon>
        <taxon>Streptophyta</taxon>
        <taxon>Embryophyta</taxon>
        <taxon>Tracheophyta</taxon>
        <taxon>Spermatophyta</taxon>
        <taxon>Magnoliopsida</taxon>
        <taxon>eudicotyledons</taxon>
        <taxon>Gunneridae</taxon>
        <taxon>Pentapetalae</taxon>
        <taxon>rosids</taxon>
        <taxon>malvids</taxon>
        <taxon>Brassicales</taxon>
        <taxon>Brassicaceae</taxon>
        <taxon>Camelineae</taxon>
        <taxon>Arabidopsis</taxon>
    </lineage>
</organism>
<dbReference type="InterPro" id="IPR006447">
    <property type="entry name" value="Myb_dom_plants"/>
</dbReference>
<evidence type="ECO:0000256" key="6">
    <source>
        <dbReference type="SAM" id="SignalP"/>
    </source>
</evidence>
<dbReference type="Gene3D" id="1.10.10.60">
    <property type="entry name" value="Homeodomain-like"/>
    <property type="match status" value="1"/>
</dbReference>
<dbReference type="EMBL" id="GL348715">
    <property type="protein sequence ID" value="EFH59990.1"/>
    <property type="molecule type" value="Genomic_DNA"/>
</dbReference>
<name>D7L9D1_ARALL</name>
<keyword evidence="6" id="KW-0732">Signal</keyword>
<keyword evidence="8" id="KW-1185">Reference proteome</keyword>
<keyword evidence="4" id="KW-0539">Nucleus</keyword>
<accession>D7L9D1</accession>
<gene>
    <name evidence="7" type="ORF">ARALYDRAFT_899405</name>
</gene>
<comment type="subcellular location">
    <subcellularLocation>
        <location evidence="1">Nucleus</location>
    </subcellularLocation>
</comment>
<dbReference type="HOGENOM" id="CLU_736417_0_0_1"/>
<dbReference type="Gramene" id="scaffold_303375.1">
    <property type="protein sequence ID" value="scaffold_303375.1"/>
    <property type="gene ID" value="scaffold_303375.1"/>
</dbReference>
<dbReference type="eggNOG" id="ENOG502R1KF">
    <property type="taxonomic scope" value="Eukaryota"/>
</dbReference>
<keyword evidence="2" id="KW-0805">Transcription regulation</keyword>
<evidence type="ECO:0000313" key="7">
    <source>
        <dbReference type="EMBL" id="EFH59990.1"/>
    </source>
</evidence>
<dbReference type="InterPro" id="IPR046955">
    <property type="entry name" value="PHR1-like"/>
</dbReference>
<dbReference type="SUPFAM" id="SSF46689">
    <property type="entry name" value="Homeodomain-like"/>
    <property type="match status" value="1"/>
</dbReference>
<dbReference type="STRING" id="81972.D7L9D1"/>
<dbReference type="GO" id="GO:0003677">
    <property type="term" value="F:DNA binding"/>
    <property type="evidence" value="ECO:0007669"/>
    <property type="project" value="InterPro"/>
</dbReference>
<evidence type="ECO:0000256" key="5">
    <source>
        <dbReference type="SAM" id="MobiDB-lite"/>
    </source>
</evidence>
<evidence type="ECO:0000256" key="4">
    <source>
        <dbReference type="ARBA" id="ARBA00023242"/>
    </source>
</evidence>
<feature type="region of interest" description="Disordered" evidence="5">
    <location>
        <begin position="343"/>
        <end position="364"/>
    </location>
</feature>
<feature type="compositionally biased region" description="Polar residues" evidence="5">
    <location>
        <begin position="343"/>
        <end position="363"/>
    </location>
</feature>
<reference evidence="8" key="1">
    <citation type="journal article" date="2011" name="Nat. Genet.">
        <title>The Arabidopsis lyrata genome sequence and the basis of rapid genome size change.</title>
        <authorList>
            <person name="Hu T.T."/>
            <person name="Pattyn P."/>
            <person name="Bakker E.G."/>
            <person name="Cao J."/>
            <person name="Cheng J.-F."/>
            <person name="Clark R.M."/>
            <person name="Fahlgren N."/>
            <person name="Fawcett J.A."/>
            <person name="Grimwood J."/>
            <person name="Gundlach H."/>
            <person name="Haberer G."/>
            <person name="Hollister J.D."/>
            <person name="Ossowski S."/>
            <person name="Ottilar R.P."/>
            <person name="Salamov A.A."/>
            <person name="Schneeberger K."/>
            <person name="Spannagl M."/>
            <person name="Wang X."/>
            <person name="Yang L."/>
            <person name="Nasrallah M.E."/>
            <person name="Bergelson J."/>
            <person name="Carrington J.C."/>
            <person name="Gaut B.S."/>
            <person name="Schmutz J."/>
            <person name="Mayer K.F.X."/>
            <person name="Van de Peer Y."/>
            <person name="Grigoriev I.V."/>
            <person name="Nordborg M."/>
            <person name="Weigel D."/>
            <person name="Guo Y.-L."/>
        </authorList>
    </citation>
    <scope>NUCLEOTIDE SEQUENCE [LARGE SCALE GENOMIC DNA]</scope>
    <source>
        <strain evidence="8">cv. MN47</strain>
    </source>
</reference>
<evidence type="ECO:0000256" key="1">
    <source>
        <dbReference type="ARBA" id="ARBA00004123"/>
    </source>
</evidence>
<dbReference type="GO" id="GO:0005634">
    <property type="term" value="C:nucleus"/>
    <property type="evidence" value="ECO:0007669"/>
    <property type="project" value="UniProtKB-SubCell"/>
</dbReference>
<sequence>MVIFSFLFIFIFLPIILSTTLTRKQITPKEGKITPCIFYTSDEKARLRWSRDLHDCFVTAVEKLGGPDKATPKSVKETMEVEGIALHHVKSHLQNDLRLRRCREAQRMQTAFAIENQRNMFETQYLKASMNPTLPSQYNNNISTSTTLSQQSSSQEQWFIPLSYHFSEGDTNPFTMNYSQQPSIIIPQNTTSVKDFCNDDMACLSLSELNQNTCNTFSIYEASIHPTQGNLQLNDNQSYDMAQGFVNPYMSIESQSMHGLSTITTQQQLQVNNSCVIHDSYHNATFSSATVPPTINSLHQDTLNNTIVLSTTPQSIQASVPHNQYPPYNTLEVVKAQLNALQDSSTNQTQETLSRGTTLSSSVTRDEVDPVDTYIDWDKVNERDIELDLVEIL</sequence>